<dbReference type="NCBIfam" id="TIGR03696">
    <property type="entry name" value="Rhs_assc_core"/>
    <property type="match status" value="1"/>
</dbReference>
<dbReference type="InterPro" id="IPR032871">
    <property type="entry name" value="AHH_dom_containing"/>
</dbReference>
<reference evidence="2 3" key="1">
    <citation type="submission" date="2019-06" db="EMBL/GenBank/DDBJ databases">
        <title>Genomic Encyclopedia of Archaeal and Bacterial Type Strains, Phase II (KMG-II): from individual species to whole genera.</title>
        <authorList>
            <person name="Goeker M."/>
        </authorList>
    </citation>
    <scope>NUCLEOTIDE SEQUENCE [LARGE SCALE GENOMIC DNA]</scope>
    <source>
        <strain evidence="2 3">DSM 24789</strain>
    </source>
</reference>
<dbReference type="EMBL" id="VFPJ01000001">
    <property type="protein sequence ID" value="TQM39299.1"/>
    <property type="molecule type" value="Genomic_DNA"/>
</dbReference>
<dbReference type="Proteomes" id="UP000320773">
    <property type="component" value="Unassembled WGS sequence"/>
</dbReference>
<feature type="region of interest" description="Disordered" evidence="1">
    <location>
        <begin position="511"/>
        <end position="536"/>
    </location>
</feature>
<accession>A0A543FZN9</accession>
<gene>
    <name evidence="2" type="ORF">BC670_0079</name>
</gene>
<feature type="compositionally biased region" description="Basic and acidic residues" evidence="1">
    <location>
        <begin position="516"/>
        <end position="536"/>
    </location>
</feature>
<dbReference type="Gene3D" id="2.180.10.10">
    <property type="entry name" value="RHS repeat-associated core"/>
    <property type="match status" value="1"/>
</dbReference>
<evidence type="ECO:0000313" key="3">
    <source>
        <dbReference type="Proteomes" id="UP000320773"/>
    </source>
</evidence>
<organism evidence="2 3">
    <name type="scientific">Flavobacterium branchiophilum</name>
    <dbReference type="NCBI Taxonomy" id="55197"/>
    <lineage>
        <taxon>Bacteria</taxon>
        <taxon>Pseudomonadati</taxon>
        <taxon>Bacteroidota</taxon>
        <taxon>Flavobacteriia</taxon>
        <taxon>Flavobacteriales</taxon>
        <taxon>Flavobacteriaceae</taxon>
        <taxon>Flavobacterium</taxon>
    </lineage>
</organism>
<sequence>MVFTALFNGNISETFWRTSSDNVLRKYNYSHDHLNRLLEGKYEKPQSTNPFPGSYDERLEYDKNGNILNLRRNGDLDSDSLFMYAQEMDFLGYAYKPDSNLLLSVTDDTANPKGFNDGNTQNDDFEYDNNGNMTVDKNKDIKNTTYNHLNLPTKILFGNSNYITYLYTASGQKVNKVVNEAGVITTTDYINGFQYKKTDTGCVLEFFPHAEGYVKHTAGAFNYVFNYTDHLGNVRMSYGKDPVSGVLKITEENNYYAFGMKHKNYNMSLRGYGKLNGSISLNTCENCVSSYKYKYQGQERQDELGLNWDSFKWRNYDYAIGRFMSIDPLAEDYIYNSPYAFAENKIGMGRELEGCELGPLWGPMAGVMLETTNTPPLTGTMTNIAKTSIEVGAKTSETVGGKTEIHHLIPRGVKGNDVVKAARDEGFKFEGAENKVPLEKFSKVTGEGQHGNHPNYNKGVLEKITEFAKANEGATPKDALNFIRNLTNELKQTIKNNPDTKVNDILKTKTAIDNTAVRKPDLPKPDPKPKPDPNSK</sequence>
<dbReference type="AlphaFoldDB" id="A0A543FZN9"/>
<dbReference type="InterPro" id="IPR022385">
    <property type="entry name" value="Rhs_assc_core"/>
</dbReference>
<dbReference type="RefSeq" id="WP_146870323.1">
    <property type="nucleotide sequence ID" value="NZ_VFPJ01000001.1"/>
</dbReference>
<protein>
    <submittedName>
        <fullName evidence="2">RHS repeat-associated protein</fullName>
    </submittedName>
</protein>
<name>A0A543FZN9_9FLAO</name>
<comment type="caution">
    <text evidence="2">The sequence shown here is derived from an EMBL/GenBank/DDBJ whole genome shotgun (WGS) entry which is preliminary data.</text>
</comment>
<proteinExistence type="predicted"/>
<evidence type="ECO:0000256" key="1">
    <source>
        <dbReference type="SAM" id="MobiDB-lite"/>
    </source>
</evidence>
<evidence type="ECO:0000313" key="2">
    <source>
        <dbReference type="EMBL" id="TQM39299.1"/>
    </source>
</evidence>
<dbReference type="Pfam" id="PF14412">
    <property type="entry name" value="AHH"/>
    <property type="match status" value="1"/>
</dbReference>